<keyword evidence="3" id="KW-1185">Reference proteome</keyword>
<evidence type="ECO:0000313" key="2">
    <source>
        <dbReference type="EMBL" id="CAH2030288.1"/>
    </source>
</evidence>
<organism evidence="2 3">
    <name type="scientific">Trichlorobacter ammonificans</name>
    <dbReference type="NCBI Taxonomy" id="2916410"/>
    <lineage>
        <taxon>Bacteria</taxon>
        <taxon>Pseudomonadati</taxon>
        <taxon>Thermodesulfobacteriota</taxon>
        <taxon>Desulfuromonadia</taxon>
        <taxon>Geobacterales</taxon>
        <taxon>Geobacteraceae</taxon>
        <taxon>Trichlorobacter</taxon>
    </lineage>
</organism>
<gene>
    <name evidence="2" type="ORF">GEAMG1_0466</name>
</gene>
<sequence length="161" mass="17357">MIPSVATYLTAVRPDTASSLTSIRGGGAVTAAQAMQPARIETVAPARQAAKDSVTISGAALDLSKALNRPDDRKGAVQQERERQQLQREQATIQKRSYQSATKQYPPFMGNTDVLKLLKQTSPALYREILKMIIPPPADLSYADQQMLAASEGGSVKSRDA</sequence>
<evidence type="ECO:0000313" key="3">
    <source>
        <dbReference type="Proteomes" id="UP001295463"/>
    </source>
</evidence>
<feature type="compositionally biased region" description="Polar residues" evidence="1">
    <location>
        <begin position="91"/>
        <end position="103"/>
    </location>
</feature>
<reference evidence="2 3" key="1">
    <citation type="submission" date="2022-03" db="EMBL/GenBank/DDBJ databases">
        <authorList>
            <person name="Koch H."/>
        </authorList>
    </citation>
    <scope>NUCLEOTIDE SEQUENCE [LARGE SCALE GENOMIC DNA]</scope>
    <source>
        <strain evidence="2 3">G1</strain>
    </source>
</reference>
<evidence type="ECO:0000256" key="1">
    <source>
        <dbReference type="SAM" id="MobiDB-lite"/>
    </source>
</evidence>
<accession>A0ABM9D7C3</accession>
<dbReference type="EMBL" id="OW150024">
    <property type="protein sequence ID" value="CAH2030288.1"/>
    <property type="molecule type" value="Genomic_DNA"/>
</dbReference>
<name>A0ABM9D7C3_9BACT</name>
<feature type="region of interest" description="Disordered" evidence="1">
    <location>
        <begin position="65"/>
        <end position="105"/>
    </location>
</feature>
<proteinExistence type="predicted"/>
<protein>
    <submittedName>
        <fullName evidence="2">Uncharacterized protein</fullName>
    </submittedName>
</protein>
<dbReference type="RefSeq" id="WP_305731233.1">
    <property type="nucleotide sequence ID" value="NZ_OW150024.1"/>
</dbReference>
<feature type="compositionally biased region" description="Basic and acidic residues" evidence="1">
    <location>
        <begin position="68"/>
        <end position="86"/>
    </location>
</feature>
<dbReference type="Proteomes" id="UP001295463">
    <property type="component" value="Chromosome"/>
</dbReference>